<gene>
    <name evidence="1" type="ORF">FDY93_00110</name>
</gene>
<accession>A0ABY2UNM3</accession>
<evidence type="ECO:0000313" key="1">
    <source>
        <dbReference type="EMBL" id="TLM80018.1"/>
    </source>
</evidence>
<comment type="caution">
    <text evidence="1">The sequence shown here is derived from an EMBL/GenBank/DDBJ whole genome shotgun (WGS) entry which is preliminary data.</text>
</comment>
<dbReference type="InterPro" id="IPR025293">
    <property type="entry name" value="YfiR/HmsC-like"/>
</dbReference>
<proteinExistence type="predicted"/>
<dbReference type="EMBL" id="VANI01000001">
    <property type="protein sequence ID" value="TLM80018.1"/>
    <property type="molecule type" value="Genomic_DNA"/>
</dbReference>
<reference evidence="1 2" key="1">
    <citation type="submission" date="2019-05" db="EMBL/GenBank/DDBJ databases">
        <title>Microbulbifer harenosus sp. nov., an alginate-degrading bacterium isolated from coastal sand.</title>
        <authorList>
            <person name="Huang H."/>
            <person name="Mo K."/>
            <person name="Bao S."/>
        </authorList>
    </citation>
    <scope>NUCLEOTIDE SEQUENCE [LARGE SCALE GENOMIC DNA]</scope>
    <source>
        <strain evidence="1 2">HB161719</strain>
    </source>
</reference>
<name>A0ABY2UNM3_9GAMM</name>
<sequence length="176" mass="19620">MLFLFLLPQLPAGAHAEQLSDTDLGRKVMVDYIVHFAHHLQWPIDVFNGASAPFRICVMGENELVAPLTARLHHHRIQGRMASLERVNDGEMLRARRCQIVVMGDMGAERLAQAVGALEFFPVLTVSDVRRFANLGGMVEFAGSGANLALQLNKTRLDRAELKMGNSLFRLSREIN</sequence>
<evidence type="ECO:0000313" key="2">
    <source>
        <dbReference type="Proteomes" id="UP000306791"/>
    </source>
</evidence>
<organism evidence="1 2">
    <name type="scientific">Microbulbifer harenosus</name>
    <dbReference type="NCBI Taxonomy" id="2576840"/>
    <lineage>
        <taxon>Bacteria</taxon>
        <taxon>Pseudomonadati</taxon>
        <taxon>Pseudomonadota</taxon>
        <taxon>Gammaproteobacteria</taxon>
        <taxon>Cellvibrionales</taxon>
        <taxon>Microbulbiferaceae</taxon>
        <taxon>Microbulbifer</taxon>
    </lineage>
</organism>
<protein>
    <submittedName>
        <fullName evidence="1">YfiR family protein</fullName>
    </submittedName>
</protein>
<dbReference type="Pfam" id="PF13689">
    <property type="entry name" value="DUF4154"/>
    <property type="match status" value="1"/>
</dbReference>
<keyword evidence="2" id="KW-1185">Reference proteome</keyword>
<dbReference type="Proteomes" id="UP000306791">
    <property type="component" value="Unassembled WGS sequence"/>
</dbReference>